<dbReference type="AlphaFoldDB" id="A0A5C8G690"/>
<organism evidence="1 2">
    <name type="scientific">Brachyspira aalborgi</name>
    <dbReference type="NCBI Taxonomy" id="29522"/>
    <lineage>
        <taxon>Bacteria</taxon>
        <taxon>Pseudomonadati</taxon>
        <taxon>Spirochaetota</taxon>
        <taxon>Spirochaetia</taxon>
        <taxon>Brachyspirales</taxon>
        <taxon>Brachyspiraceae</taxon>
        <taxon>Brachyspira</taxon>
    </lineage>
</organism>
<sequence length="90" mass="10405">MGFAFFHLKDENGEIDYSKDIHIYKAHKNELGKVVIDSDRALCKKEGTEKRNIYIKCSFFKTEKEAKEYSAKMGVELCSDCSGWFHSNSK</sequence>
<reference evidence="1 2" key="1">
    <citation type="journal article" date="1992" name="Lakartidningen">
        <title>[Penicillin V and not amoxicillin is the first choice preparation in acute otitis].</title>
        <authorList>
            <person name="Kamme C."/>
            <person name="Lundgren K."/>
            <person name="Prellner K."/>
        </authorList>
    </citation>
    <scope>NUCLEOTIDE SEQUENCE [LARGE SCALE GENOMIC DNA]</scope>
    <source>
        <strain evidence="1 2">PC2777IV</strain>
    </source>
</reference>
<proteinExistence type="predicted"/>
<accession>A0A5C8G690</accession>
<dbReference type="Proteomes" id="UP000325013">
    <property type="component" value="Unassembled WGS sequence"/>
</dbReference>
<protein>
    <submittedName>
        <fullName evidence="1">Uncharacterized protein</fullName>
    </submittedName>
</protein>
<evidence type="ECO:0000313" key="2">
    <source>
        <dbReference type="Proteomes" id="UP000325013"/>
    </source>
</evidence>
<dbReference type="RefSeq" id="WP_147528692.1">
    <property type="nucleotide sequence ID" value="NZ_SAYJ01000013.1"/>
</dbReference>
<evidence type="ECO:0000313" key="1">
    <source>
        <dbReference type="EMBL" id="TXJ57257.1"/>
    </source>
</evidence>
<comment type="caution">
    <text evidence="1">The sequence shown here is derived from an EMBL/GenBank/DDBJ whole genome shotgun (WGS) entry which is preliminary data.</text>
</comment>
<gene>
    <name evidence="1" type="ORF">EPJ67_05250</name>
</gene>
<dbReference type="EMBL" id="SAYJ01000013">
    <property type="protein sequence ID" value="TXJ57257.1"/>
    <property type="molecule type" value="Genomic_DNA"/>
</dbReference>
<name>A0A5C8G690_9SPIR</name>